<comment type="caution">
    <text evidence="2">The sequence shown here is derived from an EMBL/GenBank/DDBJ whole genome shotgun (WGS) entry which is preliminary data.</text>
</comment>
<proteinExistence type="predicted"/>
<protein>
    <recommendedName>
        <fullName evidence="4">Lipoprotein</fullName>
    </recommendedName>
</protein>
<evidence type="ECO:0000256" key="1">
    <source>
        <dbReference type="SAM" id="SignalP"/>
    </source>
</evidence>
<feature type="chain" id="PRO_5047447105" description="Lipoprotein" evidence="1">
    <location>
        <begin position="23"/>
        <end position="184"/>
    </location>
</feature>
<evidence type="ECO:0008006" key="4">
    <source>
        <dbReference type="Google" id="ProtNLM"/>
    </source>
</evidence>
<sequence length="184" mass="20875">MKKLIIISTLLALFSACNQTLNQPNNTLSLTKEELATIGNNSNAAASLLVKKAVEKEMSTYQYTTEEKQELDKAIENLKLEFFLNRVASKNTVVNDVEVLQIYKNNADKLKDSDIIKVLPEIKEKLFLQRVSEEKVKYMNSLVTKYDLNNIFKKYFPNINIDEKEALETSSATSSTAIDVKNKT</sequence>
<dbReference type="RefSeq" id="WP_204715934.1">
    <property type="nucleotide sequence ID" value="NZ_JACJLT010000025.1"/>
</dbReference>
<evidence type="ECO:0000313" key="2">
    <source>
        <dbReference type="EMBL" id="MBM6874876.1"/>
    </source>
</evidence>
<dbReference type="PROSITE" id="PS51257">
    <property type="entry name" value="PROKAR_LIPOPROTEIN"/>
    <property type="match status" value="1"/>
</dbReference>
<evidence type="ECO:0000313" key="3">
    <source>
        <dbReference type="Proteomes" id="UP000728968"/>
    </source>
</evidence>
<accession>A0ABS2G0F0</accession>
<feature type="signal peptide" evidence="1">
    <location>
        <begin position="1"/>
        <end position="22"/>
    </location>
</feature>
<organism evidence="2 3">
    <name type="scientific">Fusobacterium mortiferum</name>
    <dbReference type="NCBI Taxonomy" id="850"/>
    <lineage>
        <taxon>Bacteria</taxon>
        <taxon>Fusobacteriati</taxon>
        <taxon>Fusobacteriota</taxon>
        <taxon>Fusobacteriia</taxon>
        <taxon>Fusobacteriales</taxon>
        <taxon>Fusobacteriaceae</taxon>
        <taxon>Fusobacterium</taxon>
    </lineage>
</organism>
<reference evidence="2 3" key="1">
    <citation type="journal article" date="2021" name="Sci. Rep.">
        <title>The distribution of antibiotic resistance genes in chicken gut microbiota commensals.</title>
        <authorList>
            <person name="Juricova H."/>
            <person name="Matiasovicova J."/>
            <person name="Kubasova T."/>
            <person name="Cejkova D."/>
            <person name="Rychlik I."/>
        </authorList>
    </citation>
    <scope>NUCLEOTIDE SEQUENCE [LARGE SCALE GENOMIC DNA]</scope>
    <source>
        <strain evidence="2 3">An425</strain>
    </source>
</reference>
<dbReference type="Proteomes" id="UP000728968">
    <property type="component" value="Unassembled WGS sequence"/>
</dbReference>
<name>A0ABS2G0F0_FUSMR</name>
<dbReference type="EMBL" id="JACJLT010000025">
    <property type="protein sequence ID" value="MBM6874876.1"/>
    <property type="molecule type" value="Genomic_DNA"/>
</dbReference>
<gene>
    <name evidence="2" type="ORF">H6A04_04280</name>
</gene>
<keyword evidence="3" id="KW-1185">Reference proteome</keyword>
<keyword evidence="1" id="KW-0732">Signal</keyword>